<organism evidence="2 3">
    <name type="scientific">Actinomyces naeslundii</name>
    <dbReference type="NCBI Taxonomy" id="1655"/>
    <lineage>
        <taxon>Bacteria</taxon>
        <taxon>Bacillati</taxon>
        <taxon>Actinomycetota</taxon>
        <taxon>Actinomycetes</taxon>
        <taxon>Actinomycetales</taxon>
        <taxon>Actinomycetaceae</taxon>
        <taxon>Actinomyces</taxon>
    </lineage>
</organism>
<feature type="region of interest" description="Disordered" evidence="1">
    <location>
        <begin position="1"/>
        <end position="34"/>
    </location>
</feature>
<dbReference type="Proteomes" id="UP000187035">
    <property type="component" value="Unassembled WGS sequence"/>
</dbReference>
<feature type="region of interest" description="Disordered" evidence="1">
    <location>
        <begin position="48"/>
        <end position="73"/>
    </location>
</feature>
<gene>
    <name evidence="2" type="ORF">BKH33_13325</name>
</gene>
<dbReference type="AlphaFoldDB" id="A0A854D248"/>
<feature type="compositionally biased region" description="Polar residues" evidence="1">
    <location>
        <begin position="20"/>
        <end position="34"/>
    </location>
</feature>
<evidence type="ECO:0000313" key="2">
    <source>
        <dbReference type="EMBL" id="OMG31298.1"/>
    </source>
</evidence>
<comment type="caution">
    <text evidence="2">The sequence shown here is derived from an EMBL/GenBank/DDBJ whole genome shotgun (WGS) entry which is preliminary data.</text>
</comment>
<name>A0A854D248_ACTNA</name>
<protein>
    <submittedName>
        <fullName evidence="2">Uncharacterized protein</fullName>
    </submittedName>
</protein>
<accession>A0A854D248</accession>
<feature type="compositionally biased region" description="Low complexity" evidence="1">
    <location>
        <begin position="48"/>
        <end position="57"/>
    </location>
</feature>
<proteinExistence type="predicted"/>
<sequence>MICFITGPSSHLLHPDSAPGSANASAQDHRSTSTSILTVIYRSTSRLVSPPVISPPVNNGQAVPSAPTGSARR</sequence>
<evidence type="ECO:0000313" key="3">
    <source>
        <dbReference type="Proteomes" id="UP000187035"/>
    </source>
</evidence>
<reference evidence="2 3" key="1">
    <citation type="submission" date="2016-12" db="EMBL/GenBank/DDBJ databases">
        <title>Genomic comparison of strains in the 'Actinomyces naeslundii' group.</title>
        <authorList>
            <person name="Mughal S.R."/>
            <person name="Do T."/>
            <person name="Gilbert S.C."/>
            <person name="Witherden E.A."/>
            <person name="Didelot X."/>
            <person name="Beighton D."/>
        </authorList>
    </citation>
    <scope>NUCLEOTIDE SEQUENCE [LARGE SCALE GENOMIC DNA]</scope>
    <source>
        <strain evidence="2 3">NCTC 10301</strain>
    </source>
</reference>
<dbReference type="EMBL" id="MSRR01000045">
    <property type="protein sequence ID" value="OMG31298.1"/>
    <property type="molecule type" value="Genomic_DNA"/>
</dbReference>
<feature type="non-terminal residue" evidence="2">
    <location>
        <position position="73"/>
    </location>
</feature>
<evidence type="ECO:0000256" key="1">
    <source>
        <dbReference type="SAM" id="MobiDB-lite"/>
    </source>
</evidence>